<dbReference type="EMBL" id="HG916854">
    <property type="protein sequence ID" value="CDM60714.1"/>
    <property type="molecule type" value="Genomic_DNA"/>
</dbReference>
<dbReference type="AlphaFoldDB" id="W6RIM7"/>
<proteinExistence type="predicted"/>
<name>W6RIM7_9HYPH</name>
<dbReference type="PATRIC" id="fig|348824.6.peg.4847"/>
<gene>
    <name evidence="1" type="ORF">LPU83_pLPU83c_0152</name>
</gene>
<reference evidence="1" key="1">
    <citation type="submission" date="2013-11" db="EMBL/GenBank/DDBJ databases">
        <title>Draft genome sequence of the broad-host-range Rhizobium sp. LPU83 strain, a member of the low-genetic diversity Oregon-like Rhizobium sp. group.</title>
        <authorList>
            <person name="Wibberg D."/>
            <person name="Puehler A."/>
            <person name="Schlueter A."/>
        </authorList>
    </citation>
    <scope>NUCLEOTIDE SEQUENCE [LARGE SCALE GENOMIC DNA]</scope>
    <source>
        <strain evidence="1">LPU83</strain>
        <plasmid evidence="1">pLPU83c</plasmid>
    </source>
</reference>
<geneLocation type="plasmid" evidence="1 2">
    <name>pLPU83c</name>
</geneLocation>
<dbReference type="HOGENOM" id="CLU_3398151_0_0_5"/>
<evidence type="ECO:0000313" key="1">
    <source>
        <dbReference type="EMBL" id="CDM60714.1"/>
    </source>
</evidence>
<sequence>MHVAMVILSGVFNNLRSMITGYYAIERGGRR</sequence>
<protein>
    <submittedName>
        <fullName evidence="1">Uncharacterized protein</fullName>
    </submittedName>
</protein>
<keyword evidence="2" id="KW-1185">Reference proteome</keyword>
<dbReference type="KEGG" id="rhl:LPU83_pLPU83c_0152"/>
<accession>W6RIM7</accession>
<organism evidence="1 2">
    <name type="scientific">Rhizobium favelukesii</name>
    <dbReference type="NCBI Taxonomy" id="348824"/>
    <lineage>
        <taxon>Bacteria</taxon>
        <taxon>Pseudomonadati</taxon>
        <taxon>Pseudomonadota</taxon>
        <taxon>Alphaproteobacteria</taxon>
        <taxon>Hyphomicrobiales</taxon>
        <taxon>Rhizobiaceae</taxon>
        <taxon>Rhizobium/Agrobacterium group</taxon>
        <taxon>Rhizobium</taxon>
    </lineage>
</organism>
<evidence type="ECO:0000313" key="2">
    <source>
        <dbReference type="Proteomes" id="UP000019443"/>
    </source>
</evidence>
<dbReference type="Proteomes" id="UP000019443">
    <property type="component" value="Plasmid pLPU83c"/>
</dbReference>
<keyword evidence="1" id="KW-0614">Plasmid</keyword>